<keyword evidence="3" id="KW-1185">Reference proteome</keyword>
<dbReference type="OrthoDB" id="1236981at2"/>
<comment type="caution">
    <text evidence="2">The sequence shown here is derived from an EMBL/GenBank/DDBJ whole genome shotgun (WGS) entry which is preliminary data.</text>
</comment>
<dbReference type="EMBL" id="QUNI01000008">
    <property type="protein sequence ID" value="REG97880.1"/>
    <property type="molecule type" value="Genomic_DNA"/>
</dbReference>
<dbReference type="NCBIfam" id="TIGR04131">
    <property type="entry name" value="Bac_Flav_CTERM"/>
    <property type="match status" value="1"/>
</dbReference>
<dbReference type="InterPro" id="IPR026341">
    <property type="entry name" value="T9SS_type_B"/>
</dbReference>
<organism evidence="2 3">
    <name type="scientific">Flavobacterium aquicola</name>
    <dbReference type="NCBI Taxonomy" id="1682742"/>
    <lineage>
        <taxon>Bacteria</taxon>
        <taxon>Pseudomonadati</taxon>
        <taxon>Bacteroidota</taxon>
        <taxon>Flavobacteriia</taxon>
        <taxon>Flavobacteriales</taxon>
        <taxon>Flavobacteriaceae</taxon>
        <taxon>Flavobacterium</taxon>
    </lineage>
</organism>
<dbReference type="Pfam" id="PF13585">
    <property type="entry name" value="CHU_C"/>
    <property type="match status" value="1"/>
</dbReference>
<sequence>MVQKLFFNSKFTFSAYLTAMLFFFISIKSNAQCAGIDNSITICDITNNSNKNVDLNLLLGIHTAGGTWTDDDNSGGLDTATGILNAQQVFRSGIYHYTYKIDGITGCTDNESVIEVTIGGYAGVPGPNNSICSSDKSYSLFQVFQGIPVLAPQSGGTWSDLDNSGGLNTVTGVLNASVPIPYNTYSYKYTINAIGTCAETSAQVSVSIYRSPEPGIASGLQLCSNQVGAYTNLDLFTRLSGADADGIWSESGTSELSSPTDSTIDIQNIYNTKGPGVYRFTYTVSPPKDDRVCSDQSSTVIISIGEQLDFTGATLSVNPDGVCENEMSTTTYTGILRQGIKAIANGNYRVSYTIAGVGSFTTFQNFNNGVLLFPIDSSNFTLVKDYTIRVNNVTLVSSPVFCSSIVGTIQDILHISPSPKIDNATLTIDPVCQGSDAIVQFSGTSNLSDGNYDIIYNLSGSNTLNGIPATMNVIGGLSSFTIPSFYISRTGTSSVSITKITNLTTTCSNISTLKSDFIVNPALDINNLAIAVNNICLNQPANVNLTGLGLLTSIDVTYNLSGSNNVGSKIVSLTAVSGQGTFSVPASDIPNTGLTTLAITNITNTITGCTFAINNKSANFTVISPPAIPVAADQPFCTSENATVANLVPNGNQYQWFDTAASTVPLTNTTPLLTGDYFVKQINPVTGCESGLKMVNITINTTPQIDTARLSVATTCQSYNVTVLLGGSSNLTNGNYTILYDLTGDNTGADIYAVLTVVSGIGVFSIPAALVPNAGSTTVSITKITNPTTNCSNTVNLNKSFTTNPLPDISNMSVNINNVCQNQPAFVEITGLGTLSTININFSLSGANTLNIKTMSLNVVSGQTNFEIPNTDIPNAGVTTFNMTNITNTQNGCPIFIDHKTDFKVNGPPDISSIAIVINDGCPNQPLNVAISGLGSLTDVILSYAVSGTNVISTQTVQLEVTGGNANFSIPGSSLLLAGTNTLSLSNLVDFSTSCYTIINSISQNFDILPLPSNPAANSQGFCKENASTVADLFPNGAQYKWYDSAGSTTPLLPTTLLVAGIYYLTEVNPTTGCESHPTEVSVQINSMPTPTLETDGGNFCGADKPTIQNLSSKTNYTGDLTWYNAPVNGTALANSDFLTEGTTYYGIDYNSITKCTSEPVEATVTLFSCNVNPDGLKIPDGFSPNGDGVNDTFKILDIEYLFPNFTIEIFNRYGNIMFKGNVNKPDWDGKNSNSSFISGDAGTGVYFYIINYNKDNFSPRQGQLYLNR</sequence>
<name>A0A3E0EJH9_9FLAO</name>
<accession>A0A3E0EJH9</accession>
<gene>
    <name evidence="2" type="ORF">C8P67_10843</name>
</gene>
<feature type="chain" id="PRO_5017601520" evidence="1">
    <location>
        <begin position="32"/>
        <end position="1269"/>
    </location>
</feature>
<proteinExistence type="predicted"/>
<evidence type="ECO:0000256" key="1">
    <source>
        <dbReference type="SAM" id="SignalP"/>
    </source>
</evidence>
<dbReference type="Proteomes" id="UP000257136">
    <property type="component" value="Unassembled WGS sequence"/>
</dbReference>
<reference evidence="2 3" key="1">
    <citation type="submission" date="2018-08" db="EMBL/GenBank/DDBJ databases">
        <title>Genomic Encyclopedia of Archaeal and Bacterial Type Strains, Phase II (KMG-II): from individual species to whole genera.</title>
        <authorList>
            <person name="Goeker M."/>
        </authorList>
    </citation>
    <scope>NUCLEOTIDE SEQUENCE [LARGE SCALE GENOMIC DNA]</scope>
    <source>
        <strain evidence="2 3">DSM 100880</strain>
    </source>
</reference>
<protein>
    <submittedName>
        <fullName evidence="2">Gliding motility-associated-like protein</fullName>
    </submittedName>
</protein>
<evidence type="ECO:0000313" key="3">
    <source>
        <dbReference type="Proteomes" id="UP000257136"/>
    </source>
</evidence>
<keyword evidence="1" id="KW-0732">Signal</keyword>
<feature type="signal peptide" evidence="1">
    <location>
        <begin position="1"/>
        <end position="31"/>
    </location>
</feature>
<dbReference type="AlphaFoldDB" id="A0A3E0EJH9"/>
<evidence type="ECO:0000313" key="2">
    <source>
        <dbReference type="EMBL" id="REG97880.1"/>
    </source>
</evidence>
<dbReference type="RefSeq" id="WP_115813834.1">
    <property type="nucleotide sequence ID" value="NZ_QUNI01000008.1"/>
</dbReference>